<evidence type="ECO:0008006" key="3">
    <source>
        <dbReference type="Google" id="ProtNLM"/>
    </source>
</evidence>
<dbReference type="EMBL" id="BNAW01000040">
    <property type="protein sequence ID" value="GHG36028.1"/>
    <property type="molecule type" value="Genomic_DNA"/>
</dbReference>
<proteinExistence type="predicted"/>
<sequence length="102" mass="11527">MTCYHGVVKQLITRIDDELHARLKALAEAQGRSMNDLVTEALRGIVAKTETRAEWKRRMIAEGKVVNVEPPAHVPTLDELEEMSRGWGTAVSEALDWTRGEW</sequence>
<protein>
    <recommendedName>
        <fullName evidence="3">Toxin-antitoxin system HicB family antitoxin</fullName>
    </recommendedName>
</protein>
<comment type="caution">
    <text evidence="1">The sequence shown here is derived from an EMBL/GenBank/DDBJ whole genome shotgun (WGS) entry which is preliminary data.</text>
</comment>
<dbReference type="Pfam" id="PF05534">
    <property type="entry name" value="HicB"/>
    <property type="match status" value="1"/>
</dbReference>
<reference evidence="2" key="1">
    <citation type="journal article" date="2019" name="Int. J. Syst. Evol. Microbiol.">
        <title>The Global Catalogue of Microorganisms (GCM) 10K type strain sequencing project: providing services to taxonomists for standard genome sequencing and annotation.</title>
        <authorList>
            <consortium name="The Broad Institute Genomics Platform"/>
            <consortium name="The Broad Institute Genome Sequencing Center for Infectious Disease"/>
            <person name="Wu L."/>
            <person name="Ma J."/>
        </authorList>
    </citation>
    <scope>NUCLEOTIDE SEQUENCE [LARGE SCALE GENOMIC DNA]</scope>
    <source>
        <strain evidence="2">CGMCC 4.7680</strain>
    </source>
</reference>
<name>A0ABQ3KQ87_9PSEU</name>
<dbReference type="InterPro" id="IPR010985">
    <property type="entry name" value="Ribbon_hlx_hlx"/>
</dbReference>
<dbReference type="Gene3D" id="1.10.1220.10">
    <property type="entry name" value="Met repressor-like"/>
    <property type="match status" value="1"/>
</dbReference>
<keyword evidence="2" id="KW-1185">Reference proteome</keyword>
<accession>A0ABQ3KQ87</accession>
<gene>
    <name evidence="1" type="ORF">GCM10017567_65780</name>
</gene>
<dbReference type="Proteomes" id="UP000649955">
    <property type="component" value="Unassembled WGS sequence"/>
</dbReference>
<evidence type="ECO:0000313" key="1">
    <source>
        <dbReference type="EMBL" id="GHG36028.1"/>
    </source>
</evidence>
<dbReference type="InterPro" id="IPR008651">
    <property type="entry name" value="Uncharacterised_HicB"/>
</dbReference>
<organism evidence="1 2">
    <name type="scientific">Amycolatopsis bullii</name>
    <dbReference type="NCBI Taxonomy" id="941987"/>
    <lineage>
        <taxon>Bacteria</taxon>
        <taxon>Bacillati</taxon>
        <taxon>Actinomycetota</taxon>
        <taxon>Actinomycetes</taxon>
        <taxon>Pseudonocardiales</taxon>
        <taxon>Pseudonocardiaceae</taxon>
        <taxon>Amycolatopsis</taxon>
    </lineage>
</organism>
<dbReference type="SUPFAM" id="SSF47598">
    <property type="entry name" value="Ribbon-helix-helix"/>
    <property type="match status" value="1"/>
</dbReference>
<evidence type="ECO:0000313" key="2">
    <source>
        <dbReference type="Proteomes" id="UP000649955"/>
    </source>
</evidence>
<dbReference type="InterPro" id="IPR013321">
    <property type="entry name" value="Arc_rbn_hlx_hlx"/>
</dbReference>